<dbReference type="EMBL" id="KI546136">
    <property type="protein sequence ID" value="EST43432.1"/>
    <property type="molecule type" value="Genomic_DNA"/>
</dbReference>
<accession>V6LFZ5</accession>
<dbReference type="AlphaFoldDB" id="V6LFZ5"/>
<organism evidence="2">
    <name type="scientific">Spironucleus salmonicida</name>
    <dbReference type="NCBI Taxonomy" id="348837"/>
    <lineage>
        <taxon>Eukaryota</taxon>
        <taxon>Metamonada</taxon>
        <taxon>Diplomonadida</taxon>
        <taxon>Hexamitidae</taxon>
        <taxon>Hexamitinae</taxon>
        <taxon>Spironucleus</taxon>
    </lineage>
</organism>
<evidence type="ECO:0000313" key="2">
    <source>
        <dbReference type="EMBL" id="EST43432.1"/>
    </source>
</evidence>
<dbReference type="VEuPathDB" id="GiardiaDB:SS50377_24899"/>
<name>V6LFZ5_9EUKA</name>
<feature type="coiled-coil region" evidence="1">
    <location>
        <begin position="355"/>
        <end position="389"/>
    </location>
</feature>
<proteinExistence type="predicted"/>
<feature type="coiled-coil region" evidence="1">
    <location>
        <begin position="246"/>
        <end position="273"/>
    </location>
</feature>
<gene>
    <name evidence="2" type="ORF">SS50377_16793</name>
</gene>
<protein>
    <submittedName>
        <fullName evidence="2">Uncharacterized protein</fullName>
    </submittedName>
</protein>
<reference evidence="2" key="1">
    <citation type="journal article" date="2014" name="PLoS Genet.">
        <title>The Genome of Spironucleus salmonicida Highlights a Fish Pathogen Adapted to Fluctuating Environments.</title>
        <authorList>
            <person name="Xu F."/>
            <person name="Jerlstrom-Hultqvist J."/>
            <person name="Einarsson E."/>
            <person name="Astvaldsson A."/>
            <person name="Svard S.G."/>
            <person name="Andersson J.O."/>
        </authorList>
    </citation>
    <scope>NUCLEOTIDE SEQUENCE</scope>
</reference>
<sequence length="669" mass="77765">MDSNSHQLRLLKTELYNLKNLTQIYKLLDIKLTVDKIISQLQIVHTLPLEFQQKQLKQYIAQLNEIIIPINLSILQKSDLQLQLNKIIAACKELAYWFFPDSFSTFNATSDQENQILRLNDVYYKSINSCQTVLTEHRNELESLKLSFQQILNLDSFQEFIQKIISNEEINKGLFLQIQVLKQLMEQQCRLEIDSNIKINNIEKIVAQEVQSKVDIQTLFDNNHSQMQEHIQNLGQNSELKLDTMQLSFQNNIAELQEQNKSIRERDQLLQKQALLNYKKQQQKALTQQEKNFNQRMQHISSEQETTLNNMHQSMNSQILQIQQQQDIMQIQYQAQISQIVTKQDAMQQNSDHQISALKSQLQEYQEYNQKLQQIVTQQQSQLSSFEKKTLQSLSNQEILLTTLTQDANNALIAAKTDLINNIETVQQAFSHQYNELNTIIQTNQQDIATLNSQMAQANDILSLNQAQTDTHKQSISELEINLLKTNEYIQTQIQLRDQNQLTQNSLNNAFEISLYSMENVQNAQKLTLQDNFKALDYIQQKQSDLAASSVFLGSNSKLFNEYMVKNGQELRGLEERMEFNEKLNQLNKQKAEQFSGQMLENEPILTELTFDVKKIKTNFSDWKDRIEGVESQLEIGISEIKGEMGSLQVQLEGVKKRRGREDSNVGEQ</sequence>
<evidence type="ECO:0000256" key="1">
    <source>
        <dbReference type="SAM" id="Coils"/>
    </source>
</evidence>
<keyword evidence="1" id="KW-0175">Coiled coil</keyword>